<protein>
    <recommendedName>
        <fullName evidence="4">non-reducing end alpha-L-arabinofuranosidase</fullName>
        <ecNumber evidence="4">3.2.1.55</ecNumber>
    </recommendedName>
</protein>
<dbReference type="Pfam" id="PF06964">
    <property type="entry name" value="Alpha-L-AF_C"/>
    <property type="match status" value="1"/>
</dbReference>
<accession>A0A8H7WFQ6</accession>
<comment type="caution">
    <text evidence="10">The sequence shown here is derived from an EMBL/GenBank/DDBJ whole genome shotgun (WGS) entry which is preliminary data.</text>
</comment>
<keyword evidence="7" id="KW-0325">Glycoprotein</keyword>
<evidence type="ECO:0000256" key="1">
    <source>
        <dbReference type="ARBA" id="ARBA00001462"/>
    </source>
</evidence>
<dbReference type="SUPFAM" id="SSF51445">
    <property type="entry name" value="(Trans)glycosidases"/>
    <property type="match status" value="1"/>
</dbReference>
<evidence type="ECO:0000256" key="2">
    <source>
        <dbReference type="ARBA" id="ARBA00004834"/>
    </source>
</evidence>
<dbReference type="AlphaFoldDB" id="A0A8H7WFQ6"/>
<evidence type="ECO:0000259" key="9">
    <source>
        <dbReference type="SMART" id="SM00813"/>
    </source>
</evidence>
<feature type="chain" id="PRO_5034964137" description="non-reducing end alpha-L-arabinofuranosidase" evidence="8">
    <location>
        <begin position="21"/>
        <end position="644"/>
    </location>
</feature>
<keyword evidence="5 8" id="KW-0732">Signal</keyword>
<dbReference type="InterPro" id="IPR017853">
    <property type="entry name" value="GH"/>
</dbReference>
<dbReference type="SMART" id="SM00813">
    <property type="entry name" value="Alpha-L-AF_C"/>
    <property type="match status" value="1"/>
</dbReference>
<organism evidence="10 11">
    <name type="scientific">Cadophora malorum</name>
    <dbReference type="NCBI Taxonomy" id="108018"/>
    <lineage>
        <taxon>Eukaryota</taxon>
        <taxon>Fungi</taxon>
        <taxon>Dikarya</taxon>
        <taxon>Ascomycota</taxon>
        <taxon>Pezizomycotina</taxon>
        <taxon>Leotiomycetes</taxon>
        <taxon>Helotiales</taxon>
        <taxon>Ploettnerulaceae</taxon>
        <taxon>Cadophora</taxon>
    </lineage>
</organism>
<dbReference type="GO" id="GO:0031222">
    <property type="term" value="P:arabinan catabolic process"/>
    <property type="evidence" value="ECO:0007669"/>
    <property type="project" value="UniProtKB-UniPathway"/>
</dbReference>
<dbReference type="Gene3D" id="3.20.20.80">
    <property type="entry name" value="Glycosidases"/>
    <property type="match status" value="1"/>
</dbReference>
<comment type="catalytic activity">
    <reaction evidence="1">
        <text>Hydrolysis of terminal non-reducing alpha-L-arabinofuranoside residues in alpha-L-arabinosides.</text>
        <dbReference type="EC" id="3.2.1.55"/>
    </reaction>
</comment>
<gene>
    <name evidence="10" type="ORF">IFR04_002847</name>
</gene>
<evidence type="ECO:0000313" key="11">
    <source>
        <dbReference type="Proteomes" id="UP000664132"/>
    </source>
</evidence>
<sequence>MIKASTTLALSLLATPLVVAQRQTLTVAASGGNQSSPLLYGTLYEDIYHSGDGGLYAELIRNRAFQGSSQNGQASTVRTTDFWHPIGNVQLSVEQSSPALSPSLTYDLRIDVPSGTTGPIGFYNDGFWGFDVDATKRYAASFSIKGAYNGGVTVGFNNTLSGTQLSKTTIQVNSSDGVWTSVHPAVFQPFSTPGSPNSTFTYIFDGAQLAGKSIQVNLLSVFKQTYKDRPNGVREDLAASFDGLESTWVRLPGGNNMQGLSIGNEWHWDRTYGDLKNRTGHIGTWGDYQTDGFGVLEMMQWATDSNQTLVLGIFAGLHIGGALVTEDNLGGYVDSTMNYLEFLKGDTSTTWGARRANLGFPIPFKIDHIEIGNEDYLNGGTESYNTYRFKAFYDRIRAEYPDITLISSISPPPISGPNTWADLHFYYNQDTFASLYDRFDNSDRSLPIVVGEYACIFEFSNGYPEIGAQTMGMALAEGIMLLGAERNSDIVKGTAYGALIKQYDEMSSTVSVIKHTANQILQTTSYYLQQTFSRYKGTETVAVTSEFGSGIGPLYWSATRAGSTRYLKLINYYGVDSVVDIVFEGPYSSTVKVITLTAPACNSTNSLPQLGGESTSILHSELDESDGKFTVSFRSPCELKVVIA</sequence>
<dbReference type="OrthoDB" id="406864at2759"/>
<evidence type="ECO:0000256" key="6">
    <source>
        <dbReference type="ARBA" id="ARBA00022801"/>
    </source>
</evidence>
<evidence type="ECO:0000256" key="4">
    <source>
        <dbReference type="ARBA" id="ARBA00012670"/>
    </source>
</evidence>
<dbReference type="InterPro" id="IPR010720">
    <property type="entry name" value="Alpha-L-AF_C"/>
</dbReference>
<dbReference type="PANTHER" id="PTHR31776">
    <property type="entry name" value="ALPHA-L-ARABINOFURANOSIDASE 1"/>
    <property type="match status" value="1"/>
</dbReference>
<keyword evidence="11" id="KW-1185">Reference proteome</keyword>
<dbReference type="EC" id="3.2.1.55" evidence="4"/>
<evidence type="ECO:0000256" key="5">
    <source>
        <dbReference type="ARBA" id="ARBA00022729"/>
    </source>
</evidence>
<name>A0A8H7WFQ6_9HELO</name>
<reference evidence="10" key="1">
    <citation type="submission" date="2021-02" db="EMBL/GenBank/DDBJ databases">
        <title>Genome sequence Cadophora malorum strain M34.</title>
        <authorList>
            <person name="Stefanovic E."/>
            <person name="Vu D."/>
            <person name="Scully C."/>
            <person name="Dijksterhuis J."/>
            <person name="Roader J."/>
            <person name="Houbraken J."/>
        </authorList>
    </citation>
    <scope>NUCLEOTIDE SEQUENCE</scope>
    <source>
        <strain evidence="10">M34</strain>
    </source>
</reference>
<dbReference type="InterPro" id="IPR055235">
    <property type="entry name" value="ASD1_cat"/>
</dbReference>
<proteinExistence type="inferred from homology"/>
<dbReference type="EMBL" id="JAFJYH010000026">
    <property type="protein sequence ID" value="KAG4424005.1"/>
    <property type="molecule type" value="Genomic_DNA"/>
</dbReference>
<feature type="domain" description="Alpha-L-arabinofuranosidase C-terminal" evidence="9">
    <location>
        <begin position="451"/>
        <end position="635"/>
    </location>
</feature>
<comment type="similarity">
    <text evidence="3">Belongs to the glycosyl hydrolase 51 family.</text>
</comment>
<dbReference type="GO" id="GO:0046373">
    <property type="term" value="P:L-arabinose metabolic process"/>
    <property type="evidence" value="ECO:0007669"/>
    <property type="project" value="InterPro"/>
</dbReference>
<comment type="pathway">
    <text evidence="2">Glycan metabolism; L-arabinan degradation.</text>
</comment>
<feature type="signal peptide" evidence="8">
    <location>
        <begin position="1"/>
        <end position="20"/>
    </location>
</feature>
<dbReference type="InterPro" id="IPR051563">
    <property type="entry name" value="Glycosyl_Hydrolase_51"/>
</dbReference>
<dbReference type="Pfam" id="PF22848">
    <property type="entry name" value="ASD1_dom"/>
    <property type="match status" value="1"/>
</dbReference>
<evidence type="ECO:0000256" key="3">
    <source>
        <dbReference type="ARBA" id="ARBA00007186"/>
    </source>
</evidence>
<evidence type="ECO:0000256" key="7">
    <source>
        <dbReference type="ARBA" id="ARBA00023180"/>
    </source>
</evidence>
<evidence type="ECO:0000256" key="8">
    <source>
        <dbReference type="SAM" id="SignalP"/>
    </source>
</evidence>
<dbReference type="GO" id="GO:0046556">
    <property type="term" value="F:alpha-L-arabinofuranosidase activity"/>
    <property type="evidence" value="ECO:0007669"/>
    <property type="project" value="UniProtKB-EC"/>
</dbReference>
<dbReference type="PANTHER" id="PTHR31776:SF0">
    <property type="entry name" value="ALPHA-L-ARABINOFURANOSIDASE 1"/>
    <property type="match status" value="1"/>
</dbReference>
<dbReference type="UniPathway" id="UPA00667"/>
<keyword evidence="6" id="KW-0378">Hydrolase</keyword>
<evidence type="ECO:0000313" key="10">
    <source>
        <dbReference type="EMBL" id="KAG4424005.1"/>
    </source>
</evidence>
<dbReference type="Proteomes" id="UP000664132">
    <property type="component" value="Unassembled WGS sequence"/>
</dbReference>